<dbReference type="EMBL" id="AHMI02000216">
    <property type="protein sequence ID" value="EMY13820.1"/>
    <property type="molecule type" value="Genomic_DNA"/>
</dbReference>
<protein>
    <recommendedName>
        <fullName evidence="3">Type II secretion system protein F</fullName>
    </recommendedName>
</protein>
<organism evidence="1 2">
    <name type="scientific">Leptospira weilii str. Ecochallenge</name>
    <dbReference type="NCBI Taxonomy" id="1049986"/>
    <lineage>
        <taxon>Bacteria</taxon>
        <taxon>Pseudomonadati</taxon>
        <taxon>Spirochaetota</taxon>
        <taxon>Spirochaetia</taxon>
        <taxon>Leptospirales</taxon>
        <taxon>Leptospiraceae</taxon>
        <taxon>Leptospira</taxon>
    </lineage>
</organism>
<name>N1UCP1_9LEPT</name>
<dbReference type="AlphaFoldDB" id="N1UCP1"/>
<evidence type="ECO:0000313" key="1">
    <source>
        <dbReference type="EMBL" id="EMY13820.1"/>
    </source>
</evidence>
<reference evidence="1 2" key="1">
    <citation type="submission" date="2013-02" db="EMBL/GenBank/DDBJ databases">
        <authorList>
            <person name="Harkins D.M."/>
            <person name="Durkin A.S."/>
            <person name="Brinkac L.M."/>
            <person name="Haft D.H."/>
            <person name="Selengut J.D."/>
            <person name="Sanka R."/>
            <person name="DePew J."/>
            <person name="Purushe J."/>
            <person name="Haake D.A."/>
            <person name="Matsunaga J."/>
            <person name="Vinetz J.M."/>
            <person name="Sutton G.G."/>
            <person name="Nierman W.C."/>
            <person name="Fouts D.E."/>
        </authorList>
    </citation>
    <scope>NUCLEOTIDE SEQUENCE [LARGE SCALE GENOMIC DNA]</scope>
    <source>
        <strain evidence="1 2">Ecochallenge</strain>
    </source>
</reference>
<accession>N1UCP1</accession>
<evidence type="ECO:0000313" key="2">
    <source>
        <dbReference type="Proteomes" id="UP000012249"/>
    </source>
</evidence>
<evidence type="ECO:0008006" key="3">
    <source>
        <dbReference type="Google" id="ProtNLM"/>
    </source>
</evidence>
<proteinExistence type="predicted"/>
<comment type="caution">
    <text evidence="1">The sequence shown here is derived from an EMBL/GenBank/DDBJ whole genome shotgun (WGS) entry which is preliminary data.</text>
</comment>
<sequence length="56" mass="6259">MAIYSYVAFNKKGKEEKGIIDAASLQAARSKLKNKGLYVRNISEDSEKKTGNSFLF</sequence>
<gene>
    <name evidence="1" type="ORF">LEP1GSC043_3033</name>
</gene>
<dbReference type="Proteomes" id="UP000012249">
    <property type="component" value="Unassembled WGS sequence"/>
</dbReference>